<feature type="domain" description="VTT" evidence="7">
    <location>
        <begin position="32"/>
        <end position="150"/>
    </location>
</feature>
<evidence type="ECO:0000256" key="4">
    <source>
        <dbReference type="ARBA" id="ARBA00022989"/>
    </source>
</evidence>
<organism evidence="8 9">
    <name type="scientific">Paludibacterium purpuratum</name>
    <dbReference type="NCBI Taxonomy" id="1144873"/>
    <lineage>
        <taxon>Bacteria</taxon>
        <taxon>Pseudomonadati</taxon>
        <taxon>Pseudomonadota</taxon>
        <taxon>Betaproteobacteria</taxon>
        <taxon>Neisseriales</taxon>
        <taxon>Chromobacteriaceae</taxon>
        <taxon>Paludibacterium</taxon>
    </lineage>
</organism>
<proteinExistence type="predicted"/>
<evidence type="ECO:0000256" key="5">
    <source>
        <dbReference type="ARBA" id="ARBA00023136"/>
    </source>
</evidence>
<dbReference type="AlphaFoldDB" id="A0A4R7B873"/>
<evidence type="ECO:0000256" key="6">
    <source>
        <dbReference type="SAM" id="Phobius"/>
    </source>
</evidence>
<keyword evidence="3 6" id="KW-0812">Transmembrane</keyword>
<evidence type="ECO:0000256" key="1">
    <source>
        <dbReference type="ARBA" id="ARBA00004651"/>
    </source>
</evidence>
<evidence type="ECO:0000256" key="3">
    <source>
        <dbReference type="ARBA" id="ARBA00022692"/>
    </source>
</evidence>
<evidence type="ECO:0000256" key="2">
    <source>
        <dbReference type="ARBA" id="ARBA00022475"/>
    </source>
</evidence>
<accession>A0A4R7B873</accession>
<keyword evidence="4 6" id="KW-1133">Transmembrane helix</keyword>
<feature type="transmembrane region" description="Helical" evidence="6">
    <location>
        <begin position="134"/>
        <end position="155"/>
    </location>
</feature>
<evidence type="ECO:0000259" key="7">
    <source>
        <dbReference type="Pfam" id="PF09335"/>
    </source>
</evidence>
<dbReference type="Pfam" id="PF09335">
    <property type="entry name" value="VTT_dom"/>
    <property type="match status" value="1"/>
</dbReference>
<dbReference type="GO" id="GO:0005886">
    <property type="term" value="C:plasma membrane"/>
    <property type="evidence" value="ECO:0007669"/>
    <property type="project" value="UniProtKB-SubCell"/>
</dbReference>
<comment type="subcellular location">
    <subcellularLocation>
        <location evidence="1">Cell membrane</location>
        <topology evidence="1">Multi-pass membrane protein</topology>
    </subcellularLocation>
</comment>
<dbReference type="PANTHER" id="PTHR42709">
    <property type="entry name" value="ALKALINE PHOSPHATASE LIKE PROTEIN"/>
    <property type="match status" value="1"/>
</dbReference>
<protein>
    <submittedName>
        <fullName evidence="8">Membrane protein DedA with SNARE-associated domain</fullName>
    </submittedName>
</protein>
<dbReference type="OrthoDB" id="948134at2"/>
<reference evidence="8 9" key="1">
    <citation type="submission" date="2019-03" db="EMBL/GenBank/DDBJ databases">
        <title>Genomic Encyclopedia of Type Strains, Phase III (KMG-III): the genomes of soil and plant-associated and newly described type strains.</title>
        <authorList>
            <person name="Whitman W."/>
        </authorList>
    </citation>
    <scope>NUCLEOTIDE SEQUENCE [LARGE SCALE GENOMIC DNA]</scope>
    <source>
        <strain evidence="8 9">CECT 8976</strain>
    </source>
</reference>
<evidence type="ECO:0000313" key="8">
    <source>
        <dbReference type="EMBL" id="TDR79926.1"/>
    </source>
</evidence>
<feature type="transmembrane region" description="Helical" evidence="6">
    <location>
        <begin position="109"/>
        <end position="128"/>
    </location>
</feature>
<dbReference type="InterPro" id="IPR051311">
    <property type="entry name" value="DedA_domain"/>
</dbReference>
<keyword evidence="2" id="KW-1003">Cell membrane</keyword>
<sequence length="194" mass="21203">MTLTAWLPAALPVYGQPALFAAMVLEGPLATVLGAFLASRGLISLPQVYLLAIAADLAGDTLLYVLGRLGRVPTRLWRGARGLRRRRRALWLQAHLRQHAGRLLIAGKWTHALGFLVLIAAGAARLPFLPFLGWNLMATLPKAALFALLGFFGGAAYQRIDVYLWLFGCTAFAALLVVAGAWLRYRILPYLPED</sequence>
<dbReference type="PANTHER" id="PTHR42709:SF6">
    <property type="entry name" value="UNDECAPRENYL PHOSPHATE TRANSPORTER A"/>
    <property type="match status" value="1"/>
</dbReference>
<feature type="transmembrane region" description="Helical" evidence="6">
    <location>
        <begin position="162"/>
        <end position="183"/>
    </location>
</feature>
<name>A0A4R7B873_9NEIS</name>
<dbReference type="InterPro" id="IPR032816">
    <property type="entry name" value="VTT_dom"/>
</dbReference>
<dbReference type="Proteomes" id="UP000295611">
    <property type="component" value="Unassembled WGS sequence"/>
</dbReference>
<gene>
    <name evidence="8" type="ORF">DFP86_10665</name>
</gene>
<keyword evidence="9" id="KW-1185">Reference proteome</keyword>
<comment type="caution">
    <text evidence="8">The sequence shown here is derived from an EMBL/GenBank/DDBJ whole genome shotgun (WGS) entry which is preliminary data.</text>
</comment>
<evidence type="ECO:0000313" key="9">
    <source>
        <dbReference type="Proteomes" id="UP000295611"/>
    </source>
</evidence>
<dbReference type="EMBL" id="SNZP01000006">
    <property type="protein sequence ID" value="TDR79926.1"/>
    <property type="molecule type" value="Genomic_DNA"/>
</dbReference>
<dbReference type="RefSeq" id="WP_133680156.1">
    <property type="nucleotide sequence ID" value="NZ_SNZP01000006.1"/>
</dbReference>
<keyword evidence="5 6" id="KW-0472">Membrane</keyword>